<dbReference type="EMBL" id="JANAKD010001198">
    <property type="protein sequence ID" value="KAJ3482167.1"/>
    <property type="molecule type" value="Genomic_DNA"/>
</dbReference>
<gene>
    <name evidence="1" type="ORF">NLG97_g7641</name>
</gene>
<comment type="caution">
    <text evidence="1">The sequence shown here is derived from an EMBL/GenBank/DDBJ whole genome shotgun (WGS) entry which is preliminary data.</text>
</comment>
<proteinExistence type="predicted"/>
<dbReference type="Proteomes" id="UP001148737">
    <property type="component" value="Unassembled WGS sequence"/>
</dbReference>
<protein>
    <submittedName>
        <fullName evidence="1">Uncharacterized protein</fullName>
    </submittedName>
</protein>
<accession>A0ACC1QPF6</accession>
<organism evidence="1 2">
    <name type="scientific">Lecanicillium saksenae</name>
    <dbReference type="NCBI Taxonomy" id="468837"/>
    <lineage>
        <taxon>Eukaryota</taxon>
        <taxon>Fungi</taxon>
        <taxon>Dikarya</taxon>
        <taxon>Ascomycota</taxon>
        <taxon>Pezizomycotina</taxon>
        <taxon>Sordariomycetes</taxon>
        <taxon>Hypocreomycetidae</taxon>
        <taxon>Hypocreales</taxon>
        <taxon>Cordycipitaceae</taxon>
        <taxon>Lecanicillium</taxon>
    </lineage>
</organism>
<evidence type="ECO:0000313" key="2">
    <source>
        <dbReference type="Proteomes" id="UP001148737"/>
    </source>
</evidence>
<reference evidence="1" key="1">
    <citation type="submission" date="2022-07" db="EMBL/GenBank/DDBJ databases">
        <title>Genome Sequence of Lecanicillium saksenae.</title>
        <authorList>
            <person name="Buettner E."/>
        </authorList>
    </citation>
    <scope>NUCLEOTIDE SEQUENCE</scope>
    <source>
        <strain evidence="1">VT-O1</strain>
    </source>
</reference>
<sequence length="90" mass="9374">MTAGSGAQFGIPPPPGGIGGGGGGHCPVNPAAGGGGNPKFPGGARGGGVRLRLRLRLWLRESDKYRRGRLRDGEKLSDRRPRDSGDLERE</sequence>
<evidence type="ECO:0000313" key="1">
    <source>
        <dbReference type="EMBL" id="KAJ3482167.1"/>
    </source>
</evidence>
<name>A0ACC1QPF6_9HYPO</name>
<keyword evidence="2" id="KW-1185">Reference proteome</keyword>